<dbReference type="SUPFAM" id="SSF51695">
    <property type="entry name" value="PLC-like phosphodiesterases"/>
    <property type="match status" value="1"/>
</dbReference>
<dbReference type="PANTHER" id="PTHR46211:SF1">
    <property type="entry name" value="GLYCEROPHOSPHODIESTER PHOSPHODIESTERASE, CYTOPLASMIC"/>
    <property type="match status" value="1"/>
</dbReference>
<feature type="domain" description="GP-PDE" evidence="1">
    <location>
        <begin position="1"/>
        <end position="234"/>
    </location>
</feature>
<evidence type="ECO:0000313" key="2">
    <source>
        <dbReference type="EMBL" id="MFC4108511.1"/>
    </source>
</evidence>
<dbReference type="RefSeq" id="WP_377549096.1">
    <property type="nucleotide sequence ID" value="NZ_JBHSBN010000016.1"/>
</dbReference>
<dbReference type="PROSITE" id="PS51704">
    <property type="entry name" value="GP_PDE"/>
    <property type="match status" value="1"/>
</dbReference>
<dbReference type="Pfam" id="PF03009">
    <property type="entry name" value="GDPD"/>
    <property type="match status" value="1"/>
</dbReference>
<dbReference type="EMBL" id="JBHSBN010000016">
    <property type="protein sequence ID" value="MFC4108511.1"/>
    <property type="molecule type" value="Genomic_DNA"/>
</dbReference>
<accession>A0ABV8KRH1</accession>
<keyword evidence="3" id="KW-1185">Reference proteome</keyword>
<comment type="caution">
    <text evidence="2">The sequence shown here is derived from an EMBL/GenBank/DDBJ whole genome shotgun (WGS) entry which is preliminary data.</text>
</comment>
<evidence type="ECO:0000259" key="1">
    <source>
        <dbReference type="PROSITE" id="PS51704"/>
    </source>
</evidence>
<sequence length="247" mass="26714">MTIAHRGDPLVHRENTLPSLQSAVDKGANTLEFDLRLTRDGQIVLLHDASLERLWGVPGQLADHTLSDLRQLTQSDLRQRDLGGYRLPLFEEVLAAFPETTFLVDLKTDDVVAPAVRTLREFGGDAFERSIFVAARKGGREALIELRRNEPDAVIGLDWTAAEPPAEELLDTLRPQYFGPRWAVADAAGVPAMRERGYRVWVGPLADPGQVADALAYGVDGIVADDISDLLARCAAGAGAGAPGQGD</sequence>
<dbReference type="InterPro" id="IPR030395">
    <property type="entry name" value="GP_PDE_dom"/>
</dbReference>
<evidence type="ECO:0000313" key="3">
    <source>
        <dbReference type="Proteomes" id="UP001595868"/>
    </source>
</evidence>
<name>A0ABV8KRH1_9ACTN</name>
<dbReference type="Gene3D" id="3.20.20.190">
    <property type="entry name" value="Phosphatidylinositol (PI) phosphodiesterase"/>
    <property type="match status" value="1"/>
</dbReference>
<organism evidence="2 3">
    <name type="scientific">Micromonospora zhanjiangensis</name>
    <dbReference type="NCBI Taxonomy" id="1522057"/>
    <lineage>
        <taxon>Bacteria</taxon>
        <taxon>Bacillati</taxon>
        <taxon>Actinomycetota</taxon>
        <taxon>Actinomycetes</taxon>
        <taxon>Micromonosporales</taxon>
        <taxon>Micromonosporaceae</taxon>
        <taxon>Micromonospora</taxon>
    </lineage>
</organism>
<dbReference type="PANTHER" id="PTHR46211">
    <property type="entry name" value="GLYCEROPHOSPHORYL DIESTER PHOSPHODIESTERASE"/>
    <property type="match status" value="1"/>
</dbReference>
<dbReference type="InterPro" id="IPR017946">
    <property type="entry name" value="PLC-like_Pdiesterase_TIM-brl"/>
</dbReference>
<protein>
    <submittedName>
        <fullName evidence="2">Glycerophosphodiester phosphodiesterase</fullName>
    </submittedName>
</protein>
<proteinExistence type="predicted"/>
<dbReference type="Proteomes" id="UP001595868">
    <property type="component" value="Unassembled WGS sequence"/>
</dbReference>
<reference evidence="3" key="1">
    <citation type="journal article" date="2019" name="Int. J. Syst. Evol. Microbiol.">
        <title>The Global Catalogue of Microorganisms (GCM) 10K type strain sequencing project: providing services to taxonomists for standard genome sequencing and annotation.</title>
        <authorList>
            <consortium name="The Broad Institute Genomics Platform"/>
            <consortium name="The Broad Institute Genome Sequencing Center for Infectious Disease"/>
            <person name="Wu L."/>
            <person name="Ma J."/>
        </authorList>
    </citation>
    <scope>NUCLEOTIDE SEQUENCE [LARGE SCALE GENOMIC DNA]</scope>
    <source>
        <strain evidence="3">2902at01</strain>
    </source>
</reference>
<gene>
    <name evidence="2" type="ORF">ACFOX0_21570</name>
</gene>